<keyword evidence="3" id="KW-0808">Transferase</keyword>
<dbReference type="GO" id="GO:0016780">
    <property type="term" value="F:phosphotransferase activity, for other substituted phosphate groups"/>
    <property type="evidence" value="ECO:0007669"/>
    <property type="project" value="TreeGrafter"/>
</dbReference>
<evidence type="ECO:0000256" key="1">
    <source>
        <dbReference type="ARBA" id="ARBA00006464"/>
    </source>
</evidence>
<evidence type="ECO:0000313" key="4">
    <source>
        <dbReference type="Proteomes" id="UP000198778"/>
    </source>
</evidence>
<accession>A0A1G9ZMM8</accession>
<dbReference type="RefSeq" id="WP_280138077.1">
    <property type="nucleotide sequence ID" value="NZ_FNIL01000001.1"/>
</dbReference>
<dbReference type="AlphaFoldDB" id="A0A1G9ZMM8"/>
<dbReference type="Proteomes" id="UP000198778">
    <property type="component" value="Unassembled WGS sequence"/>
</dbReference>
<organism evidence="3 4">
    <name type="scientific">Alkalicoccus daliensis</name>
    <dbReference type="NCBI Taxonomy" id="745820"/>
    <lineage>
        <taxon>Bacteria</taxon>
        <taxon>Bacillati</taxon>
        <taxon>Bacillota</taxon>
        <taxon>Bacilli</taxon>
        <taxon>Bacillales</taxon>
        <taxon>Bacillaceae</taxon>
        <taxon>Alkalicoccus</taxon>
    </lineage>
</organism>
<evidence type="ECO:0000259" key="2">
    <source>
        <dbReference type="Pfam" id="PF02397"/>
    </source>
</evidence>
<dbReference type="PANTHER" id="PTHR30576">
    <property type="entry name" value="COLANIC BIOSYNTHESIS UDP-GLUCOSE LIPID CARRIER TRANSFERASE"/>
    <property type="match status" value="1"/>
</dbReference>
<proteinExistence type="inferred from homology"/>
<dbReference type="Pfam" id="PF02397">
    <property type="entry name" value="Bac_transf"/>
    <property type="match status" value="1"/>
</dbReference>
<dbReference type="EMBL" id="FNIL01000001">
    <property type="protein sequence ID" value="SDN22450.1"/>
    <property type="molecule type" value="Genomic_DNA"/>
</dbReference>
<dbReference type="InterPro" id="IPR003362">
    <property type="entry name" value="Bact_transf"/>
</dbReference>
<reference evidence="4" key="1">
    <citation type="submission" date="2016-10" db="EMBL/GenBank/DDBJ databases">
        <authorList>
            <person name="Varghese N."/>
            <person name="Submissions S."/>
        </authorList>
    </citation>
    <scope>NUCLEOTIDE SEQUENCE [LARGE SCALE GENOMIC DNA]</scope>
    <source>
        <strain evidence="4">CGMCC 1.10369</strain>
    </source>
</reference>
<protein>
    <submittedName>
        <fullName evidence="3">Sugar transferase involved in LPS biosynthesis (Colanic, teichoic acid)</fullName>
    </submittedName>
</protein>
<keyword evidence="4" id="KW-1185">Reference proteome</keyword>
<sequence>MLKRMIDTSVSFVLLLLLSPVFLFTYIKLKTSIGSPVIFKQVRPGKNEVLFTLYKFRTMNNKKDGNGNLLPDHERLTDTGKWIRKRSLDELPQLWNVLKGDISLVGPRPLLVQYLDLYSADQKKRHFLKPGITGWAQVNGRNEISWKEKFEYDLYYVENQTLLFDMQILWLTVWKVLKKEGIEQEGGVTPFEGNKIQ</sequence>
<gene>
    <name evidence="3" type="ORF">SAMN04488053_101166</name>
</gene>
<evidence type="ECO:0000313" key="3">
    <source>
        <dbReference type="EMBL" id="SDN22450.1"/>
    </source>
</evidence>
<comment type="similarity">
    <text evidence="1">Belongs to the bacterial sugar transferase family.</text>
</comment>
<feature type="domain" description="Bacterial sugar transferase" evidence="2">
    <location>
        <begin position="3"/>
        <end position="178"/>
    </location>
</feature>
<dbReference type="PANTHER" id="PTHR30576:SF8">
    <property type="entry name" value="UNDECAPRENYL-PHOSPHATE GALACTOSE PHOSPHOTRANSFERASE"/>
    <property type="match status" value="1"/>
</dbReference>
<name>A0A1G9ZMM8_9BACI</name>
<dbReference type="STRING" id="745820.SAMN04488053_101166"/>